<feature type="compositionally biased region" description="Basic residues" evidence="1">
    <location>
        <begin position="211"/>
        <end position="220"/>
    </location>
</feature>
<dbReference type="GO" id="GO:0042149">
    <property type="term" value="P:cellular response to glucose starvation"/>
    <property type="evidence" value="ECO:0007669"/>
    <property type="project" value="TreeGrafter"/>
</dbReference>
<feature type="compositionally biased region" description="Polar residues" evidence="1">
    <location>
        <begin position="596"/>
        <end position="605"/>
    </location>
</feature>
<evidence type="ECO:0000256" key="1">
    <source>
        <dbReference type="SAM" id="MobiDB-lite"/>
    </source>
</evidence>
<feature type="region of interest" description="Disordered" evidence="1">
    <location>
        <begin position="191"/>
        <end position="276"/>
    </location>
</feature>
<gene>
    <name evidence="3" type="ORF">Clacol_005659</name>
</gene>
<sequence>MAQYLPVLLVSVSAVSVPDLTPDDSVLDTQAINQVDYLSHQWQEADIAKSWRNMTRRKDYIQNGARLENASWRTWWKQRNNLPTISPETLNWLKDSDVTWLYGPLHTASDWAPSRRLSATPDSSIQTSSSSETTPSSSLTYNAPHVSSRSNSPWALKSILKHRSISELLSVSFPSTPNSELLELEEDPYFKRSSSSGTVHGHVHYSEQANHSRKRPRLVHTKSDTNVHRHNPFRGDSPPLPLIPEDPLPLPESAQTHDSSCSDSHGNAQPPLKKRITFNTFVEQRIAIEKPKKTRDSYYADGDVDQVLDEEGYDEDGEDSDGGEDSDDDVLEMRSSIHSRSIRSRRHLSSASSLSTSYGTTHDSTTDREHVTIAPIAPTILKTSASPSPASASRALWEEDEEIEDVESLFAGMPLPSSSTFEMDPTDDDVNLVFAPPQGSVYAECLAMNGDISSGLNGKAAAAVFVRALNGSPTYMSDPIQAPFFPGEDDDEVLYERRSKTPIASPAFDPEFSKVSPPPSQDGPIGSSLTRAAVLKNSSSNNRSSEADVCSIDSKGSGSTSEEGTVVPRTLPVGPSSPPTRLSPSTPMKYLDDRNSPSPVRSSIRTARPHFHIHQAPSPARSTTSTATSTTTSNGSTSNASYGSPFLEPPSRGRSTSPVTSASPSRDSSQGKGNSTGKRNSSSMSLSDERDRDPPRGRSRSRSIGGSPIEGSVSPRSGSRSRLGSSRGSIDNLGSYNGGVPKLGSFGSPVWREASLSPEEYDTRGNPRGGRMSRGRRMGSGLVERDKNSSGSSLSPPSNPSPSGSLVKERVSSNVISKTTDSVIVFETPSVAISPPSASAKAPLPMVPESPTSPLPPSPESGLVSNTTSKPIDIPAPSPHGVAPKNLLAAPAHLPTPLPDLAGPVTTPAVVEVIHALPVVLPSLIPVPATTRTNVSSAMSPVSSASTPTTPRAANFEESALSRAMSSARGYLGSLWNSSAGANGERQVQVQHAR</sequence>
<dbReference type="Pfam" id="PF08550">
    <property type="entry name" value="GATA_AreA"/>
    <property type="match status" value="1"/>
</dbReference>
<dbReference type="PANTHER" id="PTHR28051:SF1">
    <property type="entry name" value="PROTEIN MTL1-RELATED"/>
    <property type="match status" value="1"/>
</dbReference>
<feature type="region of interest" description="Disordered" evidence="1">
    <location>
        <begin position="834"/>
        <end position="866"/>
    </location>
</feature>
<feature type="region of interest" description="Disordered" evidence="1">
    <location>
        <begin position="294"/>
        <end position="370"/>
    </location>
</feature>
<feature type="compositionally biased region" description="Polar residues" evidence="1">
    <location>
        <begin position="653"/>
        <end position="686"/>
    </location>
</feature>
<keyword evidence="4" id="KW-1185">Reference proteome</keyword>
<evidence type="ECO:0000259" key="2">
    <source>
        <dbReference type="Pfam" id="PF08550"/>
    </source>
</evidence>
<feature type="compositionally biased region" description="Low complexity" evidence="1">
    <location>
        <begin position="789"/>
        <end position="806"/>
    </location>
</feature>
<feature type="compositionally biased region" description="Pro residues" evidence="1">
    <location>
        <begin position="845"/>
        <end position="859"/>
    </location>
</feature>
<accession>A0AAV5AEL4</accession>
<feature type="compositionally biased region" description="Basic and acidic residues" evidence="1">
    <location>
        <begin position="687"/>
        <end position="696"/>
    </location>
</feature>
<dbReference type="AlphaFoldDB" id="A0AAV5AEL4"/>
<feature type="compositionally biased region" description="Low complexity" evidence="1">
    <location>
        <begin position="622"/>
        <end position="644"/>
    </location>
</feature>
<reference evidence="3" key="1">
    <citation type="submission" date="2021-10" db="EMBL/GenBank/DDBJ databases">
        <title>De novo Genome Assembly of Clathrus columnatus (Basidiomycota, Fungi) Using Illumina and Nanopore Sequence Data.</title>
        <authorList>
            <person name="Ogiso-Tanaka E."/>
            <person name="Itagaki H."/>
            <person name="Hosoya T."/>
            <person name="Hosaka K."/>
        </authorList>
    </citation>
    <scope>NUCLEOTIDE SEQUENCE</scope>
    <source>
        <strain evidence="3">MO-923</strain>
    </source>
</reference>
<comment type="caution">
    <text evidence="3">The sequence shown here is derived from an EMBL/GenBank/DDBJ whole genome shotgun (WGS) entry which is preliminary data.</text>
</comment>
<dbReference type="Proteomes" id="UP001050691">
    <property type="component" value="Unassembled WGS sequence"/>
</dbReference>
<dbReference type="EMBL" id="BPWL01000006">
    <property type="protein sequence ID" value="GJJ11426.1"/>
    <property type="molecule type" value="Genomic_DNA"/>
</dbReference>
<evidence type="ECO:0000313" key="3">
    <source>
        <dbReference type="EMBL" id="GJJ11426.1"/>
    </source>
</evidence>
<dbReference type="InterPro" id="IPR013860">
    <property type="entry name" value="AreA_GATA"/>
</dbReference>
<evidence type="ECO:0000313" key="4">
    <source>
        <dbReference type="Proteomes" id="UP001050691"/>
    </source>
</evidence>
<dbReference type="PANTHER" id="PTHR28051">
    <property type="entry name" value="PROTEIN MTL1-RELATED"/>
    <property type="match status" value="1"/>
</dbReference>
<feature type="region of interest" description="Disordered" evidence="1">
    <location>
        <begin position="112"/>
        <end position="151"/>
    </location>
</feature>
<feature type="compositionally biased region" description="Low complexity" evidence="1">
    <location>
        <begin position="702"/>
        <end position="729"/>
    </location>
</feature>
<feature type="compositionally biased region" description="Acidic residues" evidence="1">
    <location>
        <begin position="302"/>
        <end position="330"/>
    </location>
</feature>
<feature type="region of interest" description="Disordered" evidence="1">
    <location>
        <begin position="504"/>
        <end position="810"/>
    </location>
</feature>
<proteinExistence type="predicted"/>
<dbReference type="GO" id="GO:0005773">
    <property type="term" value="C:vacuole"/>
    <property type="evidence" value="ECO:0007669"/>
    <property type="project" value="GOC"/>
</dbReference>
<feature type="compositionally biased region" description="Polar residues" evidence="1">
    <location>
        <begin position="254"/>
        <end position="267"/>
    </location>
</feature>
<feature type="domain" description="Nitrogen regulatory protein areA GATA-like" evidence="2">
    <location>
        <begin position="50"/>
        <end position="77"/>
    </location>
</feature>
<feature type="compositionally biased region" description="Low complexity" evidence="1">
    <location>
        <begin position="118"/>
        <end position="140"/>
    </location>
</feature>
<feature type="compositionally biased region" description="Low complexity" evidence="1">
    <location>
        <begin position="556"/>
        <end position="567"/>
    </location>
</feature>
<feature type="compositionally biased region" description="Pro residues" evidence="1">
    <location>
        <begin position="238"/>
        <end position="250"/>
    </location>
</feature>
<feature type="compositionally biased region" description="Low complexity" evidence="1">
    <location>
        <begin position="834"/>
        <end position="844"/>
    </location>
</feature>
<protein>
    <recommendedName>
        <fullName evidence="2">Nitrogen regulatory protein areA GATA-like domain-containing protein</fullName>
    </recommendedName>
</protein>
<dbReference type="InterPro" id="IPR052292">
    <property type="entry name" value="Glucose_repression_reg"/>
</dbReference>
<name>A0AAV5AEL4_9AGAM</name>
<organism evidence="3 4">
    <name type="scientific">Clathrus columnatus</name>
    <dbReference type="NCBI Taxonomy" id="1419009"/>
    <lineage>
        <taxon>Eukaryota</taxon>
        <taxon>Fungi</taxon>
        <taxon>Dikarya</taxon>
        <taxon>Basidiomycota</taxon>
        <taxon>Agaricomycotina</taxon>
        <taxon>Agaricomycetes</taxon>
        <taxon>Phallomycetidae</taxon>
        <taxon>Phallales</taxon>
        <taxon>Clathraceae</taxon>
        <taxon>Clathrus</taxon>
    </lineage>
</organism>
<dbReference type="GO" id="GO:0007039">
    <property type="term" value="P:protein catabolic process in the vacuole"/>
    <property type="evidence" value="ECO:0007669"/>
    <property type="project" value="TreeGrafter"/>
</dbReference>